<reference evidence="2 3" key="1">
    <citation type="journal article" date="2019" name="PLoS Negl. Trop. Dis.">
        <title>Whole genome sequencing of Entamoeba nuttalli reveals mammalian host-related molecular signatures and a novel octapeptide-repeat surface protein.</title>
        <authorList>
            <person name="Tanaka M."/>
            <person name="Makiuchi T."/>
            <person name="Komiyama T."/>
            <person name="Shiina T."/>
            <person name="Osaki K."/>
            <person name="Tachibana H."/>
        </authorList>
    </citation>
    <scope>NUCLEOTIDE SEQUENCE [LARGE SCALE GENOMIC DNA]</scope>
    <source>
        <strain evidence="2 3">P19-061405</strain>
    </source>
</reference>
<protein>
    <submittedName>
        <fullName evidence="2">Uncharacterized protein</fullName>
    </submittedName>
</protein>
<name>A0ABQ0DWD5_9EUKA</name>
<feature type="compositionally biased region" description="Basic residues" evidence="1">
    <location>
        <begin position="153"/>
        <end position="162"/>
    </location>
</feature>
<gene>
    <name evidence="2" type="ORF">ENUP19_0325G0008</name>
</gene>
<dbReference type="EMBL" id="BAAFRS010000325">
    <property type="protein sequence ID" value="GAB1227172.1"/>
    <property type="molecule type" value="Genomic_DNA"/>
</dbReference>
<comment type="caution">
    <text evidence="2">The sequence shown here is derived from an EMBL/GenBank/DDBJ whole genome shotgun (WGS) entry which is preliminary data.</text>
</comment>
<evidence type="ECO:0000313" key="3">
    <source>
        <dbReference type="Proteomes" id="UP001628156"/>
    </source>
</evidence>
<proteinExistence type="predicted"/>
<feature type="region of interest" description="Disordered" evidence="1">
    <location>
        <begin position="123"/>
        <end position="162"/>
    </location>
</feature>
<keyword evidence="3" id="KW-1185">Reference proteome</keyword>
<accession>A0ABQ0DWD5</accession>
<organism evidence="2 3">
    <name type="scientific">Entamoeba nuttalli</name>
    <dbReference type="NCBI Taxonomy" id="412467"/>
    <lineage>
        <taxon>Eukaryota</taxon>
        <taxon>Amoebozoa</taxon>
        <taxon>Evosea</taxon>
        <taxon>Archamoebae</taxon>
        <taxon>Mastigamoebida</taxon>
        <taxon>Entamoebidae</taxon>
        <taxon>Entamoeba</taxon>
    </lineage>
</organism>
<evidence type="ECO:0000313" key="2">
    <source>
        <dbReference type="EMBL" id="GAB1227172.1"/>
    </source>
</evidence>
<evidence type="ECO:0000256" key="1">
    <source>
        <dbReference type="SAM" id="MobiDB-lite"/>
    </source>
</evidence>
<sequence length="162" mass="17869">MSMSNSESIINPSQCIGQNFQLSDYPSMMTIYSTVSNLTTLTDDCIDSGSMAAQQIQGTESSSHFAHYSESSLMATDCSSLMDRQSSKLSNNQNILVEENESIPQLETIPENSVVLPETVVEGIKEPATPKQGKKKRRDKQGVVLVKDSKVPKEKHKKRGKK</sequence>
<dbReference type="Proteomes" id="UP001628156">
    <property type="component" value="Unassembled WGS sequence"/>
</dbReference>